<dbReference type="PANTHER" id="PTHR31736:SF19">
    <property type="entry name" value="PECTIN LYASE SUPERFAMILY PROTEIN-RELATED"/>
    <property type="match status" value="1"/>
</dbReference>
<evidence type="ECO:0000256" key="11">
    <source>
        <dbReference type="RuleBase" id="RU361169"/>
    </source>
</evidence>
<keyword evidence="3" id="KW-0964">Secreted</keyword>
<keyword evidence="8" id="KW-0325">Glycoprotein</keyword>
<evidence type="ECO:0000256" key="6">
    <source>
        <dbReference type="ARBA" id="ARBA00022801"/>
    </source>
</evidence>
<evidence type="ECO:0000256" key="8">
    <source>
        <dbReference type="ARBA" id="ARBA00023180"/>
    </source>
</evidence>
<evidence type="ECO:0000256" key="2">
    <source>
        <dbReference type="ARBA" id="ARBA00008834"/>
    </source>
</evidence>
<dbReference type="Proteomes" id="UP000269721">
    <property type="component" value="Unassembled WGS sequence"/>
</dbReference>
<comment type="subcellular location">
    <subcellularLocation>
        <location evidence="1">Secreted</location>
    </subcellularLocation>
</comment>
<evidence type="ECO:0000313" key="12">
    <source>
        <dbReference type="EMBL" id="RKO84345.1"/>
    </source>
</evidence>
<feature type="non-terminal residue" evidence="12">
    <location>
        <position position="283"/>
    </location>
</feature>
<gene>
    <name evidence="12" type="ORF">BDK51DRAFT_14206</name>
</gene>
<proteinExistence type="inferred from homology"/>
<name>A0A4P9VZC6_9FUNG</name>
<dbReference type="GO" id="GO:0046576">
    <property type="term" value="F:rhamnogalacturonan alpha-L-rhamnopyranosyl-(1-&gt;4)-alpha-D-galactopyranosyluronide lyase activity"/>
    <property type="evidence" value="ECO:0007669"/>
    <property type="project" value="UniProtKB-ARBA"/>
</dbReference>
<keyword evidence="7" id="KW-1015">Disulfide bond</keyword>
<accession>A0A4P9VZC6</accession>
<keyword evidence="13" id="KW-1185">Reference proteome</keyword>
<reference evidence="13" key="1">
    <citation type="journal article" date="2018" name="Nat. Microbiol.">
        <title>Leveraging single-cell genomics to expand the fungal tree of life.</title>
        <authorList>
            <person name="Ahrendt S.R."/>
            <person name="Quandt C.A."/>
            <person name="Ciobanu D."/>
            <person name="Clum A."/>
            <person name="Salamov A."/>
            <person name="Andreopoulos B."/>
            <person name="Cheng J.F."/>
            <person name="Woyke T."/>
            <person name="Pelin A."/>
            <person name="Henrissat B."/>
            <person name="Reynolds N.K."/>
            <person name="Benny G.L."/>
            <person name="Smith M.E."/>
            <person name="James T.Y."/>
            <person name="Grigoriev I.V."/>
        </authorList>
    </citation>
    <scope>NUCLEOTIDE SEQUENCE [LARGE SCALE GENOMIC DNA]</scope>
</reference>
<protein>
    <submittedName>
        <fullName evidence="12">Pectin lyase fold/virulence factor</fullName>
    </submittedName>
</protein>
<dbReference type="GO" id="GO:0045490">
    <property type="term" value="P:pectin catabolic process"/>
    <property type="evidence" value="ECO:0007669"/>
    <property type="project" value="UniProtKB-ARBA"/>
</dbReference>
<dbReference type="InterPro" id="IPR000743">
    <property type="entry name" value="Glyco_hydro_28"/>
</dbReference>
<dbReference type="GO" id="GO:0004650">
    <property type="term" value="F:polygalacturonase activity"/>
    <property type="evidence" value="ECO:0007669"/>
    <property type="project" value="InterPro"/>
</dbReference>
<organism evidence="12 13">
    <name type="scientific">Blyttiomyces helicus</name>
    <dbReference type="NCBI Taxonomy" id="388810"/>
    <lineage>
        <taxon>Eukaryota</taxon>
        <taxon>Fungi</taxon>
        <taxon>Fungi incertae sedis</taxon>
        <taxon>Chytridiomycota</taxon>
        <taxon>Chytridiomycota incertae sedis</taxon>
        <taxon>Chytridiomycetes</taxon>
        <taxon>Chytridiomycetes incertae sedis</taxon>
        <taxon>Blyttiomyces</taxon>
    </lineage>
</organism>
<dbReference type="GO" id="GO:0071555">
    <property type="term" value="P:cell wall organization"/>
    <property type="evidence" value="ECO:0007669"/>
    <property type="project" value="UniProtKB-KW"/>
</dbReference>
<dbReference type="Pfam" id="PF00295">
    <property type="entry name" value="Glyco_hydro_28"/>
    <property type="match status" value="1"/>
</dbReference>
<evidence type="ECO:0000256" key="9">
    <source>
        <dbReference type="ARBA" id="ARBA00023295"/>
    </source>
</evidence>
<dbReference type="InterPro" id="IPR012334">
    <property type="entry name" value="Pectin_lyas_fold"/>
</dbReference>
<evidence type="ECO:0000256" key="7">
    <source>
        <dbReference type="ARBA" id="ARBA00023157"/>
    </source>
</evidence>
<sequence>LLTARATSAAPAGTTCIVAHTPGGDDHSHVVSAFNQCQSGGTVVFSAGTTYEVLTPIRAAGLSNVKIVVDGTVRFPYNNAKWPKKTPYWAIQGADVFMSGSGAVTADGQQWWDNQPNGGPPVVLFGVHNGGMKGVKFHDARAAHVAIKKSSSFKVSGVTMHSVSNKISKPTKNTDGIDISSSTDIKIHDTSITNDDDAIAMEGGASNIDIRRVRCGGTCHGISIGSLGPPGKQSGAAASVKDVVVEDASFEGCTTAIHIKSWSTPVEGFAKNITYNNLSFKDV</sequence>
<dbReference type="SUPFAM" id="SSF51126">
    <property type="entry name" value="Pectin lyase-like"/>
    <property type="match status" value="1"/>
</dbReference>
<keyword evidence="5" id="KW-0677">Repeat</keyword>
<comment type="similarity">
    <text evidence="2 11">Belongs to the glycosyl hydrolase 28 family.</text>
</comment>
<dbReference type="Gene3D" id="2.160.20.10">
    <property type="entry name" value="Single-stranded right-handed beta-helix, Pectin lyase-like"/>
    <property type="match status" value="1"/>
</dbReference>
<dbReference type="AlphaFoldDB" id="A0A4P9VZC6"/>
<keyword evidence="10" id="KW-0961">Cell wall biogenesis/degradation</keyword>
<dbReference type="InterPro" id="IPR011050">
    <property type="entry name" value="Pectin_lyase_fold/virulence"/>
</dbReference>
<dbReference type="EMBL" id="ML000211">
    <property type="protein sequence ID" value="RKO84345.1"/>
    <property type="molecule type" value="Genomic_DNA"/>
</dbReference>
<evidence type="ECO:0000256" key="4">
    <source>
        <dbReference type="ARBA" id="ARBA00022729"/>
    </source>
</evidence>
<dbReference type="OrthoDB" id="187139at2759"/>
<keyword evidence="6 11" id="KW-0378">Hydrolase</keyword>
<dbReference type="InterPro" id="IPR006626">
    <property type="entry name" value="PbH1"/>
</dbReference>
<evidence type="ECO:0000256" key="3">
    <source>
        <dbReference type="ARBA" id="ARBA00022525"/>
    </source>
</evidence>
<dbReference type="GO" id="GO:0005576">
    <property type="term" value="C:extracellular region"/>
    <property type="evidence" value="ECO:0007669"/>
    <property type="project" value="UniProtKB-SubCell"/>
</dbReference>
<dbReference type="PANTHER" id="PTHR31736">
    <property type="match status" value="1"/>
</dbReference>
<dbReference type="SMART" id="SM00710">
    <property type="entry name" value="PbH1"/>
    <property type="match status" value="4"/>
</dbReference>
<evidence type="ECO:0000313" key="13">
    <source>
        <dbReference type="Proteomes" id="UP000269721"/>
    </source>
</evidence>
<evidence type="ECO:0000256" key="5">
    <source>
        <dbReference type="ARBA" id="ARBA00022737"/>
    </source>
</evidence>
<feature type="non-terminal residue" evidence="12">
    <location>
        <position position="1"/>
    </location>
</feature>
<evidence type="ECO:0000256" key="1">
    <source>
        <dbReference type="ARBA" id="ARBA00004613"/>
    </source>
</evidence>
<keyword evidence="9 11" id="KW-0326">Glycosidase</keyword>
<keyword evidence="12" id="KW-0456">Lyase</keyword>
<keyword evidence="4" id="KW-0732">Signal</keyword>
<evidence type="ECO:0000256" key="10">
    <source>
        <dbReference type="ARBA" id="ARBA00023316"/>
    </source>
</evidence>